<keyword evidence="3" id="KW-1185">Reference proteome</keyword>
<evidence type="ECO:0000313" key="3">
    <source>
        <dbReference type="Proteomes" id="UP000265703"/>
    </source>
</evidence>
<reference evidence="2 3" key="1">
    <citation type="submission" date="2018-06" db="EMBL/GenBank/DDBJ databases">
        <title>Comparative genomics reveals the genomic features of Rhizophagus irregularis, R. cerebriforme, R. diaphanum and Gigaspora rosea, and their symbiotic lifestyle signature.</title>
        <authorList>
            <person name="Morin E."/>
            <person name="San Clemente H."/>
            <person name="Chen E.C.H."/>
            <person name="De La Providencia I."/>
            <person name="Hainaut M."/>
            <person name="Kuo A."/>
            <person name="Kohler A."/>
            <person name="Murat C."/>
            <person name="Tang N."/>
            <person name="Roy S."/>
            <person name="Loubradou J."/>
            <person name="Henrissat B."/>
            <person name="Grigoriev I.V."/>
            <person name="Corradi N."/>
            <person name="Roux C."/>
            <person name="Martin F.M."/>
        </authorList>
    </citation>
    <scope>NUCLEOTIDE SEQUENCE [LARGE SCALE GENOMIC DNA]</scope>
    <source>
        <strain evidence="2 3">DAOM 227022</strain>
    </source>
</reference>
<feature type="compositionally biased region" description="Basic and acidic residues" evidence="1">
    <location>
        <begin position="49"/>
        <end position="58"/>
    </location>
</feature>
<feature type="compositionally biased region" description="Basic and acidic residues" evidence="1">
    <location>
        <begin position="69"/>
        <end position="80"/>
    </location>
</feature>
<dbReference type="EMBL" id="QKYT01000412">
    <property type="protein sequence ID" value="RIA85653.1"/>
    <property type="molecule type" value="Genomic_DNA"/>
</dbReference>
<dbReference type="AlphaFoldDB" id="A0A397SHJ8"/>
<gene>
    <name evidence="2" type="ORF">C1645_830460</name>
</gene>
<dbReference type="Proteomes" id="UP000265703">
    <property type="component" value="Unassembled WGS sequence"/>
</dbReference>
<feature type="compositionally biased region" description="Low complexity" evidence="1">
    <location>
        <begin position="93"/>
        <end position="104"/>
    </location>
</feature>
<proteinExistence type="predicted"/>
<evidence type="ECO:0000313" key="2">
    <source>
        <dbReference type="EMBL" id="RIA85653.1"/>
    </source>
</evidence>
<name>A0A397SHJ8_9GLOM</name>
<sequence length="187" mass="20314">MASKVRQIAKHDCDHDSIPKNISSHHPADDVSSSDEQIAQDTYGNSKCSKTDDIKPMDDVETVPAVEQAFDKGKSRKTEPEMVDNSIHAPPKSSSDSSSTLSSSPEEEPDPSLTIPVASEIFAAVAAPTEELLKCLSQKALLKNEVDSCFGSDTLYKGSSILAPEMIFESLSAFTQKLLFRNRLVLL</sequence>
<feature type="compositionally biased region" description="Polar residues" evidence="1">
    <location>
        <begin position="34"/>
        <end position="48"/>
    </location>
</feature>
<protein>
    <submittedName>
        <fullName evidence="2">Uncharacterized protein</fullName>
    </submittedName>
</protein>
<comment type="caution">
    <text evidence="2">The sequence shown here is derived from an EMBL/GenBank/DDBJ whole genome shotgun (WGS) entry which is preliminary data.</text>
</comment>
<feature type="compositionally biased region" description="Basic and acidic residues" evidence="1">
    <location>
        <begin position="9"/>
        <end position="18"/>
    </location>
</feature>
<accession>A0A397SHJ8</accession>
<feature type="region of interest" description="Disordered" evidence="1">
    <location>
        <begin position="1"/>
        <end position="113"/>
    </location>
</feature>
<evidence type="ECO:0000256" key="1">
    <source>
        <dbReference type="SAM" id="MobiDB-lite"/>
    </source>
</evidence>
<organism evidence="2 3">
    <name type="scientific">Glomus cerebriforme</name>
    <dbReference type="NCBI Taxonomy" id="658196"/>
    <lineage>
        <taxon>Eukaryota</taxon>
        <taxon>Fungi</taxon>
        <taxon>Fungi incertae sedis</taxon>
        <taxon>Mucoromycota</taxon>
        <taxon>Glomeromycotina</taxon>
        <taxon>Glomeromycetes</taxon>
        <taxon>Glomerales</taxon>
        <taxon>Glomeraceae</taxon>
        <taxon>Glomus</taxon>
    </lineage>
</organism>